<organism evidence="2 3">
    <name type="scientific">Zobellia galactanivorans (strain DSM 12802 / CCUG 47099 / CIP 106680 / NCIMB 13871 / Dsij)</name>
    <dbReference type="NCBI Taxonomy" id="63186"/>
    <lineage>
        <taxon>Bacteria</taxon>
        <taxon>Pseudomonadati</taxon>
        <taxon>Bacteroidota</taxon>
        <taxon>Flavobacteriia</taxon>
        <taxon>Flavobacteriales</taxon>
        <taxon>Flavobacteriaceae</taxon>
        <taxon>Zobellia</taxon>
    </lineage>
</organism>
<keyword evidence="2" id="KW-0378">Hydrolase</keyword>
<gene>
    <name evidence="2" type="ordered locus">zobellia_2214</name>
</gene>
<sequence>MNRPPLLYTTKLLFIQLLFILWNVPQCQAQKKIKKPNIVLIYADDLGRGMLGTYGQKMLTTPNIDKLASQGMQFERAYGAMYCAPARASLLTGMHDCHGGDAMTIVKAGIYKELDNGLTLEEIKAKIHKVALPAEKGEVFLGEIAQKAGYTTGQFGKLEWGFATTPERMERHGWDHHFGYYDHLRCHGFYPPFLFENGKKVDIPGNTHVDCAKTTEYDSSENFKDRWNMEGKAVYSEHIIMEKMLGFMEANHPQKTNKPFFIYFPTQLPHGPTMVPEVHPELANNPNLTQWEKEYASMVKMLDDDVGRIYSKLEEMEILDNTIIVFTSDNGHEIYYPEKGRTSKNNVNVKGEEFDNITTRFNSRVAGDIFDGNDGMSGKKRDNWEGGVRVPLFWYWKDHIKAGTVSDQMVSNYDFLNTLAEIVGVPQRDEKDGVSYAQVLFGGTPKLRDYTVYSSKMGPALVTQEGWKLRYFLKADVFQLYYLPDDYEEVNDLAQEHPETTEKLKATLFKECNENWENGIGPVQKKV</sequence>
<dbReference type="EMBL" id="FP476056">
    <property type="protein sequence ID" value="CAZ96370.1"/>
    <property type="molecule type" value="Genomic_DNA"/>
</dbReference>
<dbReference type="AlphaFoldDB" id="G0L5M6"/>
<dbReference type="Gene3D" id="3.40.720.10">
    <property type="entry name" value="Alkaline Phosphatase, subunit A"/>
    <property type="match status" value="1"/>
</dbReference>
<reference evidence="3" key="1">
    <citation type="submission" date="2009-07" db="EMBL/GenBank/DDBJ databases">
        <title>Complete genome sequence of Zobellia galactanivorans Dsij.</title>
        <authorList>
            <consortium name="Genoscope - CEA"/>
        </authorList>
    </citation>
    <scope>NUCLEOTIDE SEQUENCE [LARGE SCALE GENOMIC DNA]</scope>
    <source>
        <strain evidence="3">DSM 12802 / CCUG 47099 / CIP 106680 / NCIMB 13871 / Dsij</strain>
    </source>
</reference>
<dbReference type="PANTHER" id="PTHR43751:SF3">
    <property type="entry name" value="SULFATASE N-TERMINAL DOMAIN-CONTAINING PROTEIN"/>
    <property type="match status" value="1"/>
</dbReference>
<dbReference type="InterPro" id="IPR017850">
    <property type="entry name" value="Alkaline_phosphatase_core_sf"/>
</dbReference>
<evidence type="ECO:0000313" key="2">
    <source>
        <dbReference type="EMBL" id="CAZ96370.1"/>
    </source>
</evidence>
<dbReference type="RefSeq" id="WP_013993570.1">
    <property type="nucleotide sequence ID" value="NC_015844.1"/>
</dbReference>
<keyword evidence="3" id="KW-1185">Reference proteome</keyword>
<dbReference type="GO" id="GO:0016787">
    <property type="term" value="F:hydrolase activity"/>
    <property type="evidence" value="ECO:0007669"/>
    <property type="project" value="UniProtKB-KW"/>
</dbReference>
<dbReference type="Gene3D" id="3.30.1120.10">
    <property type="match status" value="1"/>
</dbReference>
<reference evidence="2 3" key="2">
    <citation type="journal article" date="2012" name="Environ. Microbiol.">
        <title>Characterization of the first alginolytic operons in a marine bacterium: from their emergence in marine Flavobacteriia to their independent transfers to marine Proteobacteria and human gut Bacteroides.</title>
        <authorList>
            <person name="Thomas F."/>
            <person name="Barbeyron T."/>
            <person name="Tonon T."/>
            <person name="Genicot S."/>
            <person name="Czjzek M."/>
            <person name="Michel G."/>
        </authorList>
    </citation>
    <scope>NUCLEOTIDE SEQUENCE [LARGE SCALE GENOMIC DNA]</scope>
    <source>
        <strain evidence="3">DSM 12802 / CCUG 47099 / CIP 106680 / NCIMB 13871 / Dsij</strain>
    </source>
</reference>
<evidence type="ECO:0000313" key="3">
    <source>
        <dbReference type="Proteomes" id="UP000008898"/>
    </source>
</evidence>
<dbReference type="OrthoDB" id="9764377at2"/>
<accession>G0L5M6</accession>
<dbReference type="SUPFAM" id="SSF53649">
    <property type="entry name" value="Alkaline phosphatase-like"/>
    <property type="match status" value="1"/>
</dbReference>
<dbReference type="STRING" id="63186.ZOBELLIA_2214"/>
<dbReference type="InterPro" id="IPR052701">
    <property type="entry name" value="GAG_Ulvan_Degrading_Sulfatases"/>
</dbReference>
<evidence type="ECO:0000259" key="1">
    <source>
        <dbReference type="Pfam" id="PF00884"/>
    </source>
</evidence>
<dbReference type="PATRIC" id="fig|63186.3.peg.2179"/>
<protein>
    <submittedName>
        <fullName evidence="2">Sulfatase, family S1-20</fullName>
        <ecNumber evidence="2">3.1.6.-</ecNumber>
    </submittedName>
</protein>
<dbReference type="Pfam" id="PF00884">
    <property type="entry name" value="Sulfatase"/>
    <property type="match status" value="1"/>
</dbReference>
<name>G0L5M6_ZOBGA</name>
<feature type="domain" description="Sulfatase N-terminal" evidence="1">
    <location>
        <begin position="36"/>
        <end position="425"/>
    </location>
</feature>
<dbReference type="PANTHER" id="PTHR43751">
    <property type="entry name" value="SULFATASE"/>
    <property type="match status" value="1"/>
</dbReference>
<dbReference type="KEGG" id="zga:ZOBELLIA_2214"/>
<dbReference type="EC" id="3.1.6.-" evidence="2"/>
<proteinExistence type="predicted"/>
<dbReference type="InterPro" id="IPR000917">
    <property type="entry name" value="Sulfatase_N"/>
</dbReference>
<dbReference type="HOGENOM" id="CLU_006332_10_4_10"/>
<dbReference type="Proteomes" id="UP000008898">
    <property type="component" value="Chromosome"/>
</dbReference>